<feature type="compositionally biased region" description="Polar residues" evidence="1">
    <location>
        <begin position="29"/>
        <end position="38"/>
    </location>
</feature>
<name>A0A1I7YMQ3_9BILA</name>
<sequence length="98" mass="10974">MSAISTNPYVRVNETYTAEVDDSPEVTHRQSATEGTNQKGEKRPECQYFDPLDDGFCGADSSPTVTNRDDRHPEVLLITIRSESIPHTMGEVCMGKRR</sequence>
<evidence type="ECO:0000313" key="2">
    <source>
        <dbReference type="Proteomes" id="UP000095287"/>
    </source>
</evidence>
<dbReference type="WBParaSite" id="L893_g17671.t1">
    <property type="protein sequence ID" value="L893_g17671.t1"/>
    <property type="gene ID" value="L893_g17671"/>
</dbReference>
<dbReference type="Proteomes" id="UP000095287">
    <property type="component" value="Unplaced"/>
</dbReference>
<accession>A0A1I7YMQ3</accession>
<evidence type="ECO:0000313" key="3">
    <source>
        <dbReference type="WBParaSite" id="L893_g17671.t1"/>
    </source>
</evidence>
<evidence type="ECO:0000256" key="1">
    <source>
        <dbReference type="SAM" id="MobiDB-lite"/>
    </source>
</evidence>
<proteinExistence type="predicted"/>
<feature type="region of interest" description="Disordered" evidence="1">
    <location>
        <begin position="15"/>
        <end position="46"/>
    </location>
</feature>
<keyword evidence="2" id="KW-1185">Reference proteome</keyword>
<protein>
    <submittedName>
        <fullName evidence="3">Uncharacterized protein</fullName>
    </submittedName>
</protein>
<reference evidence="3" key="1">
    <citation type="submission" date="2016-11" db="UniProtKB">
        <authorList>
            <consortium name="WormBaseParasite"/>
        </authorList>
    </citation>
    <scope>IDENTIFICATION</scope>
</reference>
<organism evidence="2 3">
    <name type="scientific">Steinernema glaseri</name>
    <dbReference type="NCBI Taxonomy" id="37863"/>
    <lineage>
        <taxon>Eukaryota</taxon>
        <taxon>Metazoa</taxon>
        <taxon>Ecdysozoa</taxon>
        <taxon>Nematoda</taxon>
        <taxon>Chromadorea</taxon>
        <taxon>Rhabditida</taxon>
        <taxon>Tylenchina</taxon>
        <taxon>Panagrolaimomorpha</taxon>
        <taxon>Strongyloidoidea</taxon>
        <taxon>Steinernematidae</taxon>
        <taxon>Steinernema</taxon>
    </lineage>
</organism>
<dbReference type="AlphaFoldDB" id="A0A1I7YMQ3"/>